<dbReference type="AlphaFoldDB" id="A0AAU7PEY0"/>
<reference evidence="2" key="1">
    <citation type="submission" date="2024-02" db="EMBL/GenBank/DDBJ databases">
        <title>Complete genome sequence of Xanthomonas sp. 10-10.</title>
        <authorList>
            <person name="Biessy A."/>
            <person name="Ciotola M."/>
            <person name="Cadieux M."/>
            <person name="Soufiane B."/>
            <person name="Laforest M."/>
            <person name="Filion M."/>
        </authorList>
    </citation>
    <scope>NUCLEOTIDE SEQUENCE</scope>
    <source>
        <strain evidence="2">10-10</strain>
    </source>
</reference>
<feature type="compositionally biased region" description="Polar residues" evidence="1">
    <location>
        <begin position="1"/>
        <end position="23"/>
    </location>
</feature>
<evidence type="ECO:0000256" key="1">
    <source>
        <dbReference type="SAM" id="MobiDB-lite"/>
    </source>
</evidence>
<name>A0AAU7PEY0_9XANT</name>
<protein>
    <submittedName>
        <fullName evidence="2">Uncharacterized protein</fullName>
    </submittedName>
</protein>
<accession>A0AAU7PEY0</accession>
<organism evidence="2">
    <name type="scientific">Xanthomonas sp. 10-10</name>
    <dbReference type="NCBI Taxonomy" id="3115848"/>
    <lineage>
        <taxon>Bacteria</taxon>
        <taxon>Pseudomonadati</taxon>
        <taxon>Pseudomonadota</taxon>
        <taxon>Gammaproteobacteria</taxon>
        <taxon>Lysobacterales</taxon>
        <taxon>Lysobacteraceae</taxon>
        <taxon>Xanthomonas</taxon>
    </lineage>
</organism>
<dbReference type="EMBL" id="CP144460">
    <property type="protein sequence ID" value="XBS40227.1"/>
    <property type="molecule type" value="Genomic_DNA"/>
</dbReference>
<proteinExistence type="predicted"/>
<dbReference type="RefSeq" id="WP_349657794.1">
    <property type="nucleotide sequence ID" value="NZ_CP144460.1"/>
</dbReference>
<gene>
    <name evidence="2" type="ORF">VZ068_18445</name>
</gene>
<feature type="region of interest" description="Disordered" evidence="1">
    <location>
        <begin position="1"/>
        <end position="32"/>
    </location>
</feature>
<evidence type="ECO:0000313" key="2">
    <source>
        <dbReference type="EMBL" id="XBS40227.1"/>
    </source>
</evidence>
<sequence length="65" mass="7453">MDLTADTEQGQRKQTQRPPVTTQEHARHRDATLGVESIAQKHMKFAMTRVPINATRSPSRRLSQR</sequence>